<dbReference type="GO" id="GO:0005737">
    <property type="term" value="C:cytoplasm"/>
    <property type="evidence" value="ECO:0007669"/>
    <property type="project" value="TreeGrafter"/>
</dbReference>
<evidence type="ECO:0000256" key="2">
    <source>
        <dbReference type="ARBA" id="ARBA00013750"/>
    </source>
</evidence>
<feature type="compositionally biased region" description="Basic and acidic residues" evidence="3">
    <location>
        <begin position="464"/>
        <end position="477"/>
    </location>
</feature>
<dbReference type="GO" id="GO:0051082">
    <property type="term" value="F:unfolded protein binding"/>
    <property type="evidence" value="ECO:0007669"/>
    <property type="project" value="TreeGrafter"/>
</dbReference>
<name>A0A1I8QAP9_STOCA</name>
<evidence type="ECO:0000313" key="5">
    <source>
        <dbReference type="EnsemblMetazoa" id="SCAU015430-PA"/>
    </source>
</evidence>
<accession>A0A1I8QAP9</accession>
<organism evidence="5 6">
    <name type="scientific">Stomoxys calcitrans</name>
    <name type="common">Stable fly</name>
    <name type="synonym">Conops calcitrans</name>
    <dbReference type="NCBI Taxonomy" id="35570"/>
    <lineage>
        <taxon>Eukaryota</taxon>
        <taxon>Metazoa</taxon>
        <taxon>Ecdysozoa</taxon>
        <taxon>Arthropoda</taxon>
        <taxon>Hexapoda</taxon>
        <taxon>Insecta</taxon>
        <taxon>Pterygota</taxon>
        <taxon>Neoptera</taxon>
        <taxon>Endopterygota</taxon>
        <taxon>Diptera</taxon>
        <taxon>Brachycera</taxon>
        <taxon>Muscomorpha</taxon>
        <taxon>Muscoidea</taxon>
        <taxon>Muscidae</taxon>
        <taxon>Stomoxys</taxon>
    </lineage>
</organism>
<evidence type="ECO:0000259" key="4">
    <source>
        <dbReference type="Pfam" id="PF04925"/>
    </source>
</evidence>
<dbReference type="Proteomes" id="UP000095300">
    <property type="component" value="Unassembled WGS sequence"/>
</dbReference>
<feature type="region of interest" description="Disordered" evidence="3">
    <location>
        <begin position="433"/>
        <end position="477"/>
    </location>
</feature>
<evidence type="ECO:0000313" key="6">
    <source>
        <dbReference type="Proteomes" id="UP000095300"/>
    </source>
</evidence>
<dbReference type="STRING" id="35570.A0A1I8QAP9"/>
<gene>
    <name evidence="5" type="primary">106095599</name>
</gene>
<dbReference type="AlphaFoldDB" id="A0A1I8QAP9"/>
<dbReference type="EnsemblMetazoa" id="SCAU015430-RA">
    <property type="protein sequence ID" value="SCAU015430-PA"/>
    <property type="gene ID" value="SCAU015430"/>
</dbReference>
<dbReference type="PANTHER" id="PTHR12967:SF0">
    <property type="entry name" value="PROTEIN SHQ1 HOMOLOG"/>
    <property type="match status" value="1"/>
</dbReference>
<dbReference type="InterPro" id="IPR007009">
    <property type="entry name" value="Shq1_C"/>
</dbReference>
<dbReference type="KEGG" id="scac:106095599"/>
<comment type="similarity">
    <text evidence="1">Belongs to the SHQ1 family.</text>
</comment>
<dbReference type="Pfam" id="PF04925">
    <property type="entry name" value="SHQ1"/>
    <property type="match status" value="1"/>
</dbReference>
<dbReference type="GO" id="GO:0000493">
    <property type="term" value="P:box H/ACA snoRNP assembly"/>
    <property type="evidence" value="ECO:0007669"/>
    <property type="project" value="InterPro"/>
</dbReference>
<feature type="domain" description="Shq1 C-terminal" evidence="4">
    <location>
        <begin position="228"/>
        <end position="410"/>
    </location>
</feature>
<proteinExistence type="inferred from homology"/>
<dbReference type="GO" id="GO:0005654">
    <property type="term" value="C:nucleoplasm"/>
    <property type="evidence" value="ECO:0007669"/>
    <property type="project" value="TreeGrafter"/>
</dbReference>
<dbReference type="OrthoDB" id="73639at2759"/>
<evidence type="ECO:0000256" key="1">
    <source>
        <dbReference type="ARBA" id="ARBA00005607"/>
    </source>
</evidence>
<keyword evidence="6" id="KW-1185">Reference proteome</keyword>
<reference evidence="5" key="1">
    <citation type="submission" date="2020-05" db="UniProtKB">
        <authorList>
            <consortium name="EnsemblMetazoa"/>
        </authorList>
    </citation>
    <scope>IDENTIFICATION</scope>
    <source>
        <strain evidence="5">USDA</strain>
    </source>
</reference>
<evidence type="ECO:0000256" key="3">
    <source>
        <dbReference type="SAM" id="MobiDB-lite"/>
    </source>
</evidence>
<feature type="compositionally biased region" description="Low complexity" evidence="3">
    <location>
        <begin position="445"/>
        <end position="458"/>
    </location>
</feature>
<sequence>MSYAGGIISHTYSANSCELKFELKRNSSCRESCGTRSIHNVRNCDIYIEDYNFLIYVDVQLFKFYSTRRFDLKDLKNICFNYNSKEKTLQVTLPCLPPGEEERPEKDIQEDKSKRVEPRLDLWKLKRITDNCLLRIDDAAELMRPEGSYGYGFASKFRGRIQSFEYNLESITRMPEPNLVSPLQRLIDRDIDEMKNFSRDQYKLNFVELQVPDGLDNPMQFTINFKDCTLERDEECLLHNLTSKAELNTMPDEYDVMEIDCGLISILLSICYDVRFTANEPNCESAWTRSILSATLMYFEPHTSIKDVVISFMRRSLIYPLYRNYELSRQCVEDCIIALQSNHPWIVKQLLVTHDSFSDNERSIYNHYYIEDYIRYVTNASDACPPTHLQMLAQNLKNVLFDIFKKNLGLGLQELETELLKEIITDIHIGASSSSSLTSEDESVETASDSSTTSSDSSSESDEEHSVIEQKMDKLSL</sequence>
<dbReference type="VEuPathDB" id="VectorBase:SCAU015430"/>
<dbReference type="PANTHER" id="PTHR12967">
    <property type="entry name" value="PROTEIN SHQ1 HOMOLOG"/>
    <property type="match status" value="1"/>
</dbReference>
<protein>
    <recommendedName>
        <fullName evidence="2">Protein SHQ1 homolog</fullName>
    </recommendedName>
</protein>
<dbReference type="InterPro" id="IPR039742">
    <property type="entry name" value="Shq1"/>
</dbReference>